<sequence>MGSAEFASTVAALVAMSQGITLLLAKSLLLFFDYERPYYQEYAVGFSGVLFAMKVILNAQSDDYTYVYGANPLRTIIRGLSHALSWPLRFVKCFFRSQPRIAGRETVGGDRQEIHLQCGDAKNAHLIIQAG</sequence>
<accession>A0A9Q1MMT1</accession>
<dbReference type="AlphaFoldDB" id="A0A9Q1MMT1"/>
<dbReference type="EMBL" id="JAJAGQ010000004">
    <property type="protein sequence ID" value="KAJ8564375.1"/>
    <property type="molecule type" value="Genomic_DNA"/>
</dbReference>
<dbReference type="Proteomes" id="UP001152561">
    <property type="component" value="Unassembled WGS sequence"/>
</dbReference>
<name>A0A9Q1MMT1_9SOLA</name>
<protein>
    <submittedName>
        <fullName evidence="1">Uncharacterized protein</fullName>
    </submittedName>
</protein>
<proteinExistence type="predicted"/>
<keyword evidence="2" id="KW-1185">Reference proteome</keyword>
<reference evidence="2" key="1">
    <citation type="journal article" date="2023" name="Proc. Natl. Acad. Sci. U.S.A.">
        <title>Genomic and structural basis for evolution of tropane alkaloid biosynthesis.</title>
        <authorList>
            <person name="Wanga Y.-J."/>
            <person name="Taina T."/>
            <person name="Yua J.-Y."/>
            <person name="Lia J."/>
            <person name="Xua B."/>
            <person name="Chenc J."/>
            <person name="D'Auriad J.C."/>
            <person name="Huanga J.-P."/>
            <person name="Huanga S.-X."/>
        </authorList>
    </citation>
    <scope>NUCLEOTIDE SEQUENCE [LARGE SCALE GENOMIC DNA]</scope>
    <source>
        <strain evidence="2">cv. KIB-2019</strain>
    </source>
</reference>
<gene>
    <name evidence="1" type="ORF">K7X08_000835</name>
</gene>
<evidence type="ECO:0000313" key="1">
    <source>
        <dbReference type="EMBL" id="KAJ8564375.1"/>
    </source>
</evidence>
<comment type="caution">
    <text evidence="1">The sequence shown here is derived from an EMBL/GenBank/DDBJ whole genome shotgun (WGS) entry which is preliminary data.</text>
</comment>
<evidence type="ECO:0000313" key="2">
    <source>
        <dbReference type="Proteomes" id="UP001152561"/>
    </source>
</evidence>
<dbReference type="OrthoDB" id="10257275at2759"/>
<organism evidence="1 2">
    <name type="scientific">Anisodus acutangulus</name>
    <dbReference type="NCBI Taxonomy" id="402998"/>
    <lineage>
        <taxon>Eukaryota</taxon>
        <taxon>Viridiplantae</taxon>
        <taxon>Streptophyta</taxon>
        <taxon>Embryophyta</taxon>
        <taxon>Tracheophyta</taxon>
        <taxon>Spermatophyta</taxon>
        <taxon>Magnoliopsida</taxon>
        <taxon>eudicotyledons</taxon>
        <taxon>Gunneridae</taxon>
        <taxon>Pentapetalae</taxon>
        <taxon>asterids</taxon>
        <taxon>lamiids</taxon>
        <taxon>Solanales</taxon>
        <taxon>Solanaceae</taxon>
        <taxon>Solanoideae</taxon>
        <taxon>Hyoscyameae</taxon>
        <taxon>Anisodus</taxon>
    </lineage>
</organism>